<feature type="signal peptide" evidence="1">
    <location>
        <begin position="1"/>
        <end position="39"/>
    </location>
</feature>
<protein>
    <submittedName>
        <fullName evidence="2">Uncharacterized protein</fullName>
    </submittedName>
</protein>
<dbReference type="AlphaFoldDB" id="A0A378TD98"/>
<reference evidence="2 3" key="1">
    <citation type="submission" date="2018-06" db="EMBL/GenBank/DDBJ databases">
        <authorList>
            <consortium name="Pathogen Informatics"/>
            <person name="Doyle S."/>
        </authorList>
    </citation>
    <scope>NUCLEOTIDE SEQUENCE [LARGE SCALE GENOMIC DNA]</scope>
    <source>
        <strain evidence="2 3">NCTC10821</strain>
    </source>
</reference>
<sequence>MAENASGLIRSSKKLGALGLGSFAVAAAFMSLGSGTASAVEEVAPTPQVTSRQALVIDDNSLRSSAIGEARGFLSTRAADSGIVHAVGEVKDSIMAVPGTTAAPFNLESNGAFVFSPPIGDW</sequence>
<keyword evidence="3" id="KW-1185">Reference proteome</keyword>
<feature type="chain" id="PRO_5016797174" evidence="1">
    <location>
        <begin position="40"/>
        <end position="122"/>
    </location>
</feature>
<dbReference type="OrthoDB" id="4629024at2"/>
<accession>A0A378TD98</accession>
<dbReference type="EMBL" id="UGQT01000001">
    <property type="protein sequence ID" value="STZ58444.1"/>
    <property type="molecule type" value="Genomic_DNA"/>
</dbReference>
<dbReference type="RefSeq" id="WP_068915264.1">
    <property type="nucleotide sequence ID" value="NZ_AP022600.1"/>
</dbReference>
<proteinExistence type="predicted"/>
<evidence type="ECO:0000256" key="1">
    <source>
        <dbReference type="SAM" id="SignalP"/>
    </source>
</evidence>
<keyword evidence="1" id="KW-0732">Signal</keyword>
<organism evidence="2 3">
    <name type="scientific">Mycolicibacterium tokaiense</name>
    <dbReference type="NCBI Taxonomy" id="39695"/>
    <lineage>
        <taxon>Bacteria</taxon>
        <taxon>Bacillati</taxon>
        <taxon>Actinomycetota</taxon>
        <taxon>Actinomycetes</taxon>
        <taxon>Mycobacteriales</taxon>
        <taxon>Mycobacteriaceae</taxon>
        <taxon>Mycolicibacterium</taxon>
    </lineage>
</organism>
<name>A0A378TD98_9MYCO</name>
<evidence type="ECO:0000313" key="3">
    <source>
        <dbReference type="Proteomes" id="UP000254978"/>
    </source>
</evidence>
<evidence type="ECO:0000313" key="2">
    <source>
        <dbReference type="EMBL" id="STZ58444.1"/>
    </source>
</evidence>
<gene>
    <name evidence="2" type="ORF">NCTC10821_01957</name>
</gene>
<dbReference type="Proteomes" id="UP000254978">
    <property type="component" value="Unassembled WGS sequence"/>
</dbReference>